<accession>A0A1J5B9Q3</accession>
<evidence type="ECO:0000256" key="3">
    <source>
        <dbReference type="ARBA" id="ARBA00023274"/>
    </source>
</evidence>
<evidence type="ECO:0000313" key="7">
    <source>
        <dbReference type="EMBL" id="OIP03606.1"/>
    </source>
</evidence>
<comment type="caution">
    <text evidence="7">The sequence shown here is derived from an EMBL/GenBank/DDBJ whole genome shotgun (WGS) entry which is preliminary data.</text>
</comment>
<proteinExistence type="inferred from homology"/>
<gene>
    <name evidence="7" type="ORF">AUK18_01630</name>
</gene>
<dbReference type="GO" id="GO:0006412">
    <property type="term" value="P:translation"/>
    <property type="evidence" value="ECO:0007669"/>
    <property type="project" value="InterPro"/>
</dbReference>
<dbReference type="InterPro" id="IPR020070">
    <property type="entry name" value="Ribosomal_bL9_N"/>
</dbReference>
<dbReference type="GO" id="GO:0003735">
    <property type="term" value="F:structural constituent of ribosome"/>
    <property type="evidence" value="ECO:0007669"/>
    <property type="project" value="InterPro"/>
</dbReference>
<dbReference type="GO" id="GO:0005840">
    <property type="term" value="C:ribosome"/>
    <property type="evidence" value="ECO:0007669"/>
    <property type="project" value="UniProtKB-KW"/>
</dbReference>
<dbReference type="Pfam" id="PF01281">
    <property type="entry name" value="Ribosomal_L9_N"/>
    <property type="match status" value="1"/>
</dbReference>
<protein>
    <recommendedName>
        <fullName evidence="4">Large ribosomal subunit protein bL9</fullName>
    </recommendedName>
</protein>
<evidence type="ECO:0000259" key="6">
    <source>
        <dbReference type="Pfam" id="PF01281"/>
    </source>
</evidence>
<evidence type="ECO:0000256" key="4">
    <source>
        <dbReference type="ARBA" id="ARBA00035292"/>
    </source>
</evidence>
<keyword evidence="5" id="KW-0175">Coiled coil</keyword>
<sequence>MKVIILKTNEVKDVSLGYAVNYLLPKKLGVMATKKKLEQLKQAAKELEEAKSQGERQDKQEAERLDGKVIEFKGETVTKKKIAASLKILKTNVILPKLIRKPGEYEVEIKFGKIRAKVKVKVCGVS</sequence>
<reference evidence="7 8" key="1">
    <citation type="journal article" date="2016" name="Environ. Microbiol.">
        <title>Genomic resolution of a cold subsurface aquifer community provides metabolic insights for novel microbes adapted to high CO concentrations.</title>
        <authorList>
            <person name="Probst A.J."/>
            <person name="Castelle C.J."/>
            <person name="Singh A."/>
            <person name="Brown C.T."/>
            <person name="Anantharaman K."/>
            <person name="Sharon I."/>
            <person name="Hug L.A."/>
            <person name="Burstein D."/>
            <person name="Emerson J.B."/>
            <person name="Thomas B.C."/>
            <person name="Banfield J.F."/>
        </authorList>
    </citation>
    <scope>NUCLEOTIDE SEQUENCE [LARGE SCALE GENOMIC DNA]</scope>
    <source>
        <strain evidence="7">CG2_30_44_31</strain>
    </source>
</reference>
<dbReference type="GO" id="GO:1990904">
    <property type="term" value="C:ribonucleoprotein complex"/>
    <property type="evidence" value="ECO:0007669"/>
    <property type="project" value="UniProtKB-KW"/>
</dbReference>
<evidence type="ECO:0000256" key="2">
    <source>
        <dbReference type="ARBA" id="ARBA00022980"/>
    </source>
</evidence>
<evidence type="ECO:0000313" key="8">
    <source>
        <dbReference type="Proteomes" id="UP000183605"/>
    </source>
</evidence>
<dbReference type="Proteomes" id="UP000183605">
    <property type="component" value="Unassembled WGS sequence"/>
</dbReference>
<dbReference type="Gene3D" id="3.40.5.10">
    <property type="entry name" value="Ribosomal protein L9, N-terminal domain"/>
    <property type="match status" value="1"/>
</dbReference>
<dbReference type="InterPro" id="IPR036935">
    <property type="entry name" value="Ribosomal_bL9_N_sf"/>
</dbReference>
<organism evidence="7 8">
    <name type="scientific">Candidatus Beckwithbacteria bacterium CG2_30_44_31</name>
    <dbReference type="NCBI Taxonomy" id="1805035"/>
    <lineage>
        <taxon>Bacteria</taxon>
        <taxon>Candidatus Beckwithiibacteriota</taxon>
    </lineage>
</organism>
<name>A0A1J5B9Q3_9BACT</name>
<keyword evidence="2" id="KW-0689">Ribosomal protein</keyword>
<dbReference type="SUPFAM" id="SSF55658">
    <property type="entry name" value="L9 N-domain-like"/>
    <property type="match status" value="1"/>
</dbReference>
<feature type="domain" description="Ribosomal protein L9" evidence="6">
    <location>
        <begin position="7"/>
        <end position="40"/>
    </location>
</feature>
<dbReference type="AlphaFoldDB" id="A0A1J5B9Q3"/>
<dbReference type="InterPro" id="IPR009027">
    <property type="entry name" value="Ribosomal_bL9/RNase_H1_N"/>
</dbReference>
<evidence type="ECO:0000256" key="1">
    <source>
        <dbReference type="ARBA" id="ARBA00010605"/>
    </source>
</evidence>
<dbReference type="EMBL" id="MNXQ01000031">
    <property type="protein sequence ID" value="OIP03606.1"/>
    <property type="molecule type" value="Genomic_DNA"/>
</dbReference>
<feature type="coiled-coil region" evidence="5">
    <location>
        <begin position="30"/>
        <end position="60"/>
    </location>
</feature>
<comment type="similarity">
    <text evidence="1">Belongs to the bacterial ribosomal protein bL9 family.</text>
</comment>
<evidence type="ECO:0000256" key="5">
    <source>
        <dbReference type="SAM" id="Coils"/>
    </source>
</evidence>
<dbReference type="PANTHER" id="PTHR21368">
    <property type="entry name" value="50S RIBOSOMAL PROTEIN L9"/>
    <property type="match status" value="1"/>
</dbReference>
<dbReference type="InterPro" id="IPR000244">
    <property type="entry name" value="Ribosomal_bL9"/>
</dbReference>
<keyword evidence="3" id="KW-0687">Ribonucleoprotein</keyword>